<keyword evidence="2" id="KW-0378">Hydrolase</keyword>
<dbReference type="PROSITE" id="PS00134">
    <property type="entry name" value="TRYPSIN_HIS"/>
    <property type="match status" value="1"/>
</dbReference>
<evidence type="ECO:0000259" key="4">
    <source>
        <dbReference type="PROSITE" id="PS50240"/>
    </source>
</evidence>
<feature type="signal peptide" evidence="3">
    <location>
        <begin position="1"/>
        <end position="24"/>
    </location>
</feature>
<keyword evidence="2" id="KW-0645">Protease</keyword>
<dbReference type="InterPro" id="IPR009003">
    <property type="entry name" value="Peptidase_S1_PA"/>
</dbReference>
<dbReference type="PRINTS" id="PR00722">
    <property type="entry name" value="CHYMOTRYPSIN"/>
</dbReference>
<dbReference type="CDD" id="cd00190">
    <property type="entry name" value="Tryp_SPc"/>
    <property type="match status" value="1"/>
</dbReference>
<evidence type="ECO:0000313" key="6">
    <source>
        <dbReference type="Proteomes" id="UP001497497"/>
    </source>
</evidence>
<dbReference type="PROSITE" id="PS00135">
    <property type="entry name" value="TRYPSIN_SER"/>
    <property type="match status" value="1"/>
</dbReference>
<dbReference type="InterPro" id="IPR043504">
    <property type="entry name" value="Peptidase_S1_PA_chymotrypsin"/>
</dbReference>
<evidence type="ECO:0000256" key="3">
    <source>
        <dbReference type="SAM" id="SignalP"/>
    </source>
</evidence>
<dbReference type="GO" id="GO:0004252">
    <property type="term" value="F:serine-type endopeptidase activity"/>
    <property type="evidence" value="ECO:0007669"/>
    <property type="project" value="InterPro"/>
</dbReference>
<reference evidence="5 6" key="1">
    <citation type="submission" date="2024-04" db="EMBL/GenBank/DDBJ databases">
        <authorList>
            <consortium name="Genoscope - CEA"/>
            <person name="William W."/>
        </authorList>
    </citation>
    <scope>NUCLEOTIDE SEQUENCE [LARGE SCALE GENOMIC DNA]</scope>
</reference>
<proteinExistence type="predicted"/>
<name>A0AAV2I909_LYMST</name>
<dbReference type="AlphaFoldDB" id="A0AAV2I909"/>
<dbReference type="PANTHER" id="PTHR24252">
    <property type="entry name" value="ACROSIN-RELATED"/>
    <property type="match status" value="1"/>
</dbReference>
<dbReference type="InterPro" id="IPR001314">
    <property type="entry name" value="Peptidase_S1A"/>
</dbReference>
<dbReference type="PROSITE" id="PS50240">
    <property type="entry name" value="TRYPSIN_DOM"/>
    <property type="match status" value="1"/>
</dbReference>
<dbReference type="EMBL" id="CAXITT010000505">
    <property type="protein sequence ID" value="CAL1542749.1"/>
    <property type="molecule type" value="Genomic_DNA"/>
</dbReference>
<dbReference type="SUPFAM" id="SSF50494">
    <property type="entry name" value="Trypsin-like serine proteases"/>
    <property type="match status" value="1"/>
</dbReference>
<evidence type="ECO:0000313" key="5">
    <source>
        <dbReference type="EMBL" id="CAL1542749.1"/>
    </source>
</evidence>
<comment type="caution">
    <text evidence="5">The sequence shown here is derived from an EMBL/GenBank/DDBJ whole genome shotgun (WGS) entry which is preliminary data.</text>
</comment>
<dbReference type="PANTHER" id="PTHR24252:SF7">
    <property type="entry name" value="HYALIN"/>
    <property type="match status" value="1"/>
</dbReference>
<organism evidence="5 6">
    <name type="scientific">Lymnaea stagnalis</name>
    <name type="common">Great pond snail</name>
    <name type="synonym">Helix stagnalis</name>
    <dbReference type="NCBI Taxonomy" id="6523"/>
    <lineage>
        <taxon>Eukaryota</taxon>
        <taxon>Metazoa</taxon>
        <taxon>Spiralia</taxon>
        <taxon>Lophotrochozoa</taxon>
        <taxon>Mollusca</taxon>
        <taxon>Gastropoda</taxon>
        <taxon>Heterobranchia</taxon>
        <taxon>Euthyneura</taxon>
        <taxon>Panpulmonata</taxon>
        <taxon>Hygrophila</taxon>
        <taxon>Lymnaeoidea</taxon>
        <taxon>Lymnaeidae</taxon>
        <taxon>Lymnaea</taxon>
    </lineage>
</organism>
<keyword evidence="6" id="KW-1185">Reference proteome</keyword>
<accession>A0AAV2I909</accession>
<keyword evidence="3" id="KW-0732">Signal</keyword>
<evidence type="ECO:0000256" key="1">
    <source>
        <dbReference type="ARBA" id="ARBA00023157"/>
    </source>
</evidence>
<dbReference type="Proteomes" id="UP001497497">
    <property type="component" value="Unassembled WGS sequence"/>
</dbReference>
<feature type="domain" description="Peptidase S1" evidence="4">
    <location>
        <begin position="124"/>
        <end position="415"/>
    </location>
</feature>
<feature type="chain" id="PRO_5043976854" description="Peptidase S1 domain-containing protein" evidence="3">
    <location>
        <begin position="25"/>
        <end position="418"/>
    </location>
</feature>
<gene>
    <name evidence="5" type="ORF">GSLYS_00016283001</name>
</gene>
<dbReference type="Gene3D" id="2.40.10.10">
    <property type="entry name" value="Trypsin-like serine proteases"/>
    <property type="match status" value="3"/>
</dbReference>
<keyword evidence="1" id="KW-1015">Disulfide bond</keyword>
<protein>
    <recommendedName>
        <fullName evidence="4">Peptidase S1 domain-containing protein</fullName>
    </recommendedName>
</protein>
<dbReference type="Pfam" id="PF00089">
    <property type="entry name" value="Trypsin"/>
    <property type="match status" value="2"/>
</dbReference>
<keyword evidence="2" id="KW-0720">Serine protease</keyword>
<dbReference type="FunFam" id="2.40.10.10:FF:000068">
    <property type="entry name" value="transmembrane protease serine 2"/>
    <property type="match status" value="1"/>
</dbReference>
<dbReference type="InterPro" id="IPR001254">
    <property type="entry name" value="Trypsin_dom"/>
</dbReference>
<sequence>MSPLFIPVLLLVSILTRQIEGTAATMPFSDEELARIAEMQLCTHFGGECGAVCPHRFIRHRHNVPLCPFTPLVQECCLGPATGEENSPALSMMTTTSTTVVTTPAPEYAQCGVLPSNSLRKKRIVGGHAASPGSWPWLVALRSVMIGSHACSAAVVSQRWVITAAHCFKHVSSPTLWRVRVGEHNLIQHDDTERDIPIQEIIMHPGYRALPHNENETIYNRYVNDIALIRLAEDARVQPICLPASGDEAEVSNVIDVTPTLAEAVSELSDNPRFGPTVRRSQGVAGENEIPSEFQGTRRSQRRRDGNCWVAGWGVTRDDSTDDHALREVSGDVIGSDMCSQMWGVTLPQDMVCFGDGTFGPCAGDSGGPLSCRRNGRFYLTGVVSWGTEGCNVSGYPSVFTRTRPYLTWIQTQMSSRS</sequence>
<dbReference type="GO" id="GO:0006508">
    <property type="term" value="P:proteolysis"/>
    <property type="evidence" value="ECO:0007669"/>
    <property type="project" value="UniProtKB-KW"/>
</dbReference>
<dbReference type="InterPro" id="IPR033116">
    <property type="entry name" value="TRYPSIN_SER"/>
</dbReference>
<evidence type="ECO:0000256" key="2">
    <source>
        <dbReference type="RuleBase" id="RU363034"/>
    </source>
</evidence>
<dbReference type="SMART" id="SM00020">
    <property type="entry name" value="Tryp_SPc"/>
    <property type="match status" value="1"/>
</dbReference>
<dbReference type="InterPro" id="IPR018114">
    <property type="entry name" value="TRYPSIN_HIS"/>
</dbReference>